<dbReference type="Gene3D" id="3.20.20.60">
    <property type="entry name" value="Phosphoenolpyruvate-binding domains"/>
    <property type="match status" value="1"/>
</dbReference>
<dbReference type="RefSeq" id="WP_340340171.1">
    <property type="nucleotide sequence ID" value="NZ_JBBKZS010000079.1"/>
</dbReference>
<dbReference type="EMBL" id="JBBKZS010000079">
    <property type="protein sequence ID" value="MEJ8860146.1"/>
    <property type="molecule type" value="Genomic_DNA"/>
</dbReference>
<evidence type="ECO:0000313" key="2">
    <source>
        <dbReference type="Proteomes" id="UP001367030"/>
    </source>
</evidence>
<name>A0ABU8XK94_9BURK</name>
<organism evidence="1 2">
    <name type="scientific">Variovorax robiniae</name>
    <dbReference type="NCBI Taxonomy" id="1836199"/>
    <lineage>
        <taxon>Bacteria</taxon>
        <taxon>Pseudomonadati</taxon>
        <taxon>Pseudomonadota</taxon>
        <taxon>Betaproteobacteria</taxon>
        <taxon>Burkholderiales</taxon>
        <taxon>Comamonadaceae</taxon>
        <taxon>Variovorax</taxon>
    </lineage>
</organism>
<evidence type="ECO:0008006" key="3">
    <source>
        <dbReference type="Google" id="ProtNLM"/>
    </source>
</evidence>
<gene>
    <name evidence="1" type="ORF">WKW79_36880</name>
</gene>
<evidence type="ECO:0000313" key="1">
    <source>
        <dbReference type="EMBL" id="MEJ8860146.1"/>
    </source>
</evidence>
<dbReference type="Proteomes" id="UP001367030">
    <property type="component" value="Unassembled WGS sequence"/>
</dbReference>
<keyword evidence="2" id="KW-1185">Reference proteome</keyword>
<sequence>MLATPGNVAAKVAKALTLPVDVLMLDLEDGVPNDDESKQRARRHRRCAAFACRRRAEGDLGRVNGPRTRWSVKTSPS</sequence>
<dbReference type="SUPFAM" id="SSF51621">
    <property type="entry name" value="Phosphoenolpyruvate/pyruvate domain"/>
    <property type="match status" value="1"/>
</dbReference>
<dbReference type="InterPro" id="IPR040442">
    <property type="entry name" value="Pyrv_kinase-like_dom_sf"/>
</dbReference>
<accession>A0ABU8XK94</accession>
<reference evidence="1 2" key="1">
    <citation type="submission" date="2024-03" db="EMBL/GenBank/DDBJ databases">
        <title>Novel species of the genus Variovorax.</title>
        <authorList>
            <person name="Liu Q."/>
            <person name="Xin Y.-H."/>
        </authorList>
    </citation>
    <scope>NUCLEOTIDE SEQUENCE [LARGE SCALE GENOMIC DNA]</scope>
    <source>
        <strain evidence="1 2">KACC 18901</strain>
    </source>
</reference>
<comment type="caution">
    <text evidence="1">The sequence shown here is derived from an EMBL/GenBank/DDBJ whole genome shotgun (WGS) entry which is preliminary data.</text>
</comment>
<proteinExistence type="predicted"/>
<dbReference type="InterPro" id="IPR015813">
    <property type="entry name" value="Pyrv/PenolPyrv_kinase-like_dom"/>
</dbReference>
<protein>
    <recommendedName>
        <fullName evidence="3">HpcH/HpaI aldolase/citrate lyase domain-containing protein</fullName>
    </recommendedName>
</protein>